<evidence type="ECO:0000313" key="3">
    <source>
        <dbReference type="EMBL" id="XDK33716.1"/>
    </source>
</evidence>
<dbReference type="InterPro" id="IPR012867">
    <property type="entry name" value="DUF1648"/>
</dbReference>
<feature type="transmembrane region" description="Helical" evidence="1">
    <location>
        <begin position="101"/>
        <end position="125"/>
    </location>
</feature>
<feature type="domain" description="DUF1648" evidence="2">
    <location>
        <begin position="24"/>
        <end position="70"/>
    </location>
</feature>
<organism evidence="3">
    <name type="scientific">Ornithinibacillus sp. 4-3</name>
    <dbReference type="NCBI Taxonomy" id="3231488"/>
    <lineage>
        <taxon>Bacteria</taxon>
        <taxon>Bacillati</taxon>
        <taxon>Bacillota</taxon>
        <taxon>Bacilli</taxon>
        <taxon>Bacillales</taxon>
        <taxon>Bacillaceae</taxon>
        <taxon>Ornithinibacillus</taxon>
    </lineage>
</organism>
<name>A0AB39HU33_9BACI</name>
<dbReference type="EMBL" id="CP162599">
    <property type="protein sequence ID" value="XDK33716.1"/>
    <property type="molecule type" value="Genomic_DNA"/>
</dbReference>
<evidence type="ECO:0000256" key="1">
    <source>
        <dbReference type="SAM" id="Phobius"/>
    </source>
</evidence>
<keyword evidence="1" id="KW-0472">Membrane</keyword>
<gene>
    <name evidence="3" type="ORF">AB4Y30_05015</name>
</gene>
<dbReference type="AlphaFoldDB" id="A0AB39HU33"/>
<feature type="transmembrane region" description="Helical" evidence="1">
    <location>
        <begin position="20"/>
        <end position="41"/>
    </location>
</feature>
<evidence type="ECO:0000259" key="2">
    <source>
        <dbReference type="Pfam" id="PF07853"/>
    </source>
</evidence>
<feature type="transmembrane region" description="Helical" evidence="1">
    <location>
        <begin position="137"/>
        <end position="159"/>
    </location>
</feature>
<reference evidence="3" key="1">
    <citation type="submission" date="2024-07" db="EMBL/GenBank/DDBJ databases">
        <title>Halotolerant mesophilic bacterium Ornithinibacillus sp. 4-3, sp. nov., isolated from soil.</title>
        <authorList>
            <person name="Sidarenka A.V."/>
            <person name="Guliayeva D.E."/>
            <person name="Leanovich S.I."/>
            <person name="Hileuskaya K.S."/>
            <person name="Akhremchuk A.E."/>
            <person name="Sikolenko M.A."/>
            <person name="Valentovich L.N."/>
        </authorList>
    </citation>
    <scope>NUCLEOTIDE SEQUENCE</scope>
    <source>
        <strain evidence="3">4-3</strain>
    </source>
</reference>
<keyword evidence="1" id="KW-0812">Transmembrane</keyword>
<feature type="transmembrane region" description="Helical" evidence="1">
    <location>
        <begin position="61"/>
        <end position="80"/>
    </location>
</feature>
<sequence>MKNHPKIEVPATKMEKILHLLSLLLIIGSFIYVSVSFSSLPDEVPVHFNINGEPDSWGNKATILIMPIISVFIFLPMYFLSKAPHTFNYMVKVTEENAPRIYPIARLMMAVINFFAMVLFAYIAWDMVQAAHGINYSGIWLFIITLGLPLLIIIFFGLWMNKVK</sequence>
<dbReference type="RefSeq" id="WP_368654394.1">
    <property type="nucleotide sequence ID" value="NZ_CP162599.1"/>
</dbReference>
<keyword evidence="1" id="KW-1133">Transmembrane helix</keyword>
<protein>
    <submittedName>
        <fullName evidence="3">DUF1648 domain-containing protein</fullName>
    </submittedName>
</protein>
<dbReference type="Pfam" id="PF07853">
    <property type="entry name" value="DUF1648"/>
    <property type="match status" value="1"/>
</dbReference>
<proteinExistence type="predicted"/>
<accession>A0AB39HU33</accession>